<dbReference type="EMBL" id="MFZG01000002">
    <property type="protein sequence ID" value="OGK17649.1"/>
    <property type="molecule type" value="Genomic_DNA"/>
</dbReference>
<gene>
    <name evidence="1" type="ORF">A2774_03610</name>
</gene>
<protein>
    <recommendedName>
        <fullName evidence="3">Methyltransferase type 11 domain-containing protein</fullName>
    </recommendedName>
</protein>
<evidence type="ECO:0008006" key="3">
    <source>
        <dbReference type="Google" id="ProtNLM"/>
    </source>
</evidence>
<dbReference type="PANTHER" id="PTHR43861">
    <property type="entry name" value="TRANS-ACONITATE 2-METHYLTRANSFERASE-RELATED"/>
    <property type="match status" value="1"/>
</dbReference>
<dbReference type="Proteomes" id="UP000177208">
    <property type="component" value="Unassembled WGS sequence"/>
</dbReference>
<evidence type="ECO:0000313" key="2">
    <source>
        <dbReference type="Proteomes" id="UP000177208"/>
    </source>
</evidence>
<dbReference type="AlphaFoldDB" id="A0A1F7GFD6"/>
<comment type="caution">
    <text evidence="1">The sequence shown here is derived from an EMBL/GenBank/DDBJ whole genome shotgun (WGS) entry which is preliminary data.</text>
</comment>
<name>A0A1F7GFD6_9BACT</name>
<dbReference type="InterPro" id="IPR029063">
    <property type="entry name" value="SAM-dependent_MTases_sf"/>
</dbReference>
<dbReference type="Gene3D" id="3.40.50.150">
    <property type="entry name" value="Vaccinia Virus protein VP39"/>
    <property type="match status" value="1"/>
</dbReference>
<reference evidence="1 2" key="1">
    <citation type="journal article" date="2016" name="Nat. Commun.">
        <title>Thousands of microbial genomes shed light on interconnected biogeochemical processes in an aquifer system.</title>
        <authorList>
            <person name="Anantharaman K."/>
            <person name="Brown C.T."/>
            <person name="Hug L.A."/>
            <person name="Sharon I."/>
            <person name="Castelle C.J."/>
            <person name="Probst A.J."/>
            <person name="Thomas B.C."/>
            <person name="Singh A."/>
            <person name="Wilkins M.J."/>
            <person name="Karaoz U."/>
            <person name="Brodie E.L."/>
            <person name="Williams K.H."/>
            <person name="Hubbard S.S."/>
            <person name="Banfield J.F."/>
        </authorList>
    </citation>
    <scope>NUCLEOTIDE SEQUENCE [LARGE SCALE GENOMIC DNA]</scope>
</reference>
<dbReference type="CDD" id="cd02440">
    <property type="entry name" value="AdoMet_MTases"/>
    <property type="match status" value="1"/>
</dbReference>
<dbReference type="Pfam" id="PF13489">
    <property type="entry name" value="Methyltransf_23"/>
    <property type="match status" value="1"/>
</dbReference>
<evidence type="ECO:0000313" key="1">
    <source>
        <dbReference type="EMBL" id="OGK17649.1"/>
    </source>
</evidence>
<proteinExistence type="predicted"/>
<accession>A0A1F7GFD6</accession>
<dbReference type="PANTHER" id="PTHR43861:SF6">
    <property type="entry name" value="METHYLTRANSFERASE TYPE 11"/>
    <property type="match status" value="1"/>
</dbReference>
<organism evidence="1 2">
    <name type="scientific">Candidatus Roizmanbacteria bacterium RIFCSPHIGHO2_01_FULL_39_12c</name>
    <dbReference type="NCBI Taxonomy" id="1802031"/>
    <lineage>
        <taxon>Bacteria</taxon>
        <taxon>Candidatus Roizmaniibacteriota</taxon>
    </lineage>
</organism>
<sequence>MKCFLCKKSDLSNVYSLKNKTILRCKNDKLFLGATTANNKINVYGKEYFIYSPHLSNSSYFSKKLETIQLLTSNHKPHILDIGCGWGDFEEVLEQENIPYLGIDINKEAIKICRKKGLNCFNISLNELILSGVASDEAIREADLRSEGKSLTEEKSHERQNLTKMQFDAITMFQLIEHVKNPLSLLQSAQKLLKPGGVILITTPNNDTPLRKILGSRWSVYNEPSHYVFYNRNTLTKTFHLAGFNNIQVKLDQMRFLSSNYILKRLFQMYFNWKLNIGDWKFALPIPTDSFGDLELTAST</sequence>
<dbReference type="SUPFAM" id="SSF53335">
    <property type="entry name" value="S-adenosyl-L-methionine-dependent methyltransferases"/>
    <property type="match status" value="1"/>
</dbReference>